<gene>
    <name evidence="2" type="ORF">CEXT_128561</name>
</gene>
<evidence type="ECO:0000313" key="3">
    <source>
        <dbReference type="Proteomes" id="UP001054945"/>
    </source>
</evidence>
<evidence type="ECO:0000256" key="1">
    <source>
        <dbReference type="SAM" id="MobiDB-lite"/>
    </source>
</evidence>
<dbReference type="EMBL" id="BPLR01008324">
    <property type="protein sequence ID" value="GIY23855.1"/>
    <property type="molecule type" value="Genomic_DNA"/>
</dbReference>
<organism evidence="2 3">
    <name type="scientific">Caerostris extrusa</name>
    <name type="common">Bark spider</name>
    <name type="synonym">Caerostris bankana</name>
    <dbReference type="NCBI Taxonomy" id="172846"/>
    <lineage>
        <taxon>Eukaryota</taxon>
        <taxon>Metazoa</taxon>
        <taxon>Ecdysozoa</taxon>
        <taxon>Arthropoda</taxon>
        <taxon>Chelicerata</taxon>
        <taxon>Arachnida</taxon>
        <taxon>Araneae</taxon>
        <taxon>Araneomorphae</taxon>
        <taxon>Entelegynae</taxon>
        <taxon>Araneoidea</taxon>
        <taxon>Araneidae</taxon>
        <taxon>Caerostris</taxon>
    </lineage>
</organism>
<evidence type="ECO:0000313" key="2">
    <source>
        <dbReference type="EMBL" id="GIY23855.1"/>
    </source>
</evidence>
<feature type="compositionally biased region" description="Low complexity" evidence="1">
    <location>
        <begin position="42"/>
        <end position="61"/>
    </location>
</feature>
<reference evidence="2 3" key="1">
    <citation type="submission" date="2021-06" db="EMBL/GenBank/DDBJ databases">
        <title>Caerostris extrusa draft genome.</title>
        <authorList>
            <person name="Kono N."/>
            <person name="Arakawa K."/>
        </authorList>
    </citation>
    <scope>NUCLEOTIDE SEQUENCE [LARGE SCALE GENOMIC DNA]</scope>
</reference>
<comment type="caution">
    <text evidence="2">The sequence shown here is derived from an EMBL/GenBank/DDBJ whole genome shotgun (WGS) entry which is preliminary data.</text>
</comment>
<sequence>MSFLLRQTHLITSKQKRPEKKFSEEQCPKTCTKAQHLATTRGAGSASSSIRVPSPSSSHASTLLQLQLHRNPFRCCFRKRTNENERKVEINVPVRDCNVSLKVFGEN</sequence>
<name>A0AAV4RU86_CAEEX</name>
<accession>A0AAV4RU86</accession>
<dbReference type="Proteomes" id="UP001054945">
    <property type="component" value="Unassembled WGS sequence"/>
</dbReference>
<protein>
    <submittedName>
        <fullName evidence="2">Uncharacterized protein</fullName>
    </submittedName>
</protein>
<proteinExistence type="predicted"/>
<feature type="region of interest" description="Disordered" evidence="1">
    <location>
        <begin position="1"/>
        <end position="62"/>
    </location>
</feature>
<keyword evidence="3" id="KW-1185">Reference proteome</keyword>
<dbReference type="AlphaFoldDB" id="A0AAV4RU86"/>